<dbReference type="InterPro" id="IPR050863">
    <property type="entry name" value="CenT-Element_Derived"/>
</dbReference>
<dbReference type="InterPro" id="IPR004875">
    <property type="entry name" value="DDE_SF_endonuclease_dom"/>
</dbReference>
<reference evidence="3" key="1">
    <citation type="submission" date="2025-08" db="UniProtKB">
        <authorList>
            <consortium name="RefSeq"/>
        </authorList>
    </citation>
    <scope>IDENTIFICATION</scope>
    <source>
        <tissue evidence="3">Whole larvae</tissue>
    </source>
</reference>
<sequence>MKWEHGRNLNSTKGTNNRVRILCLYKKNHTMPRKYKPKPGGKKYKKYDPLLLRQATEELTNPDTSITEIAKKYNITKSVLYRRTKRNMKPHGGQLALSLEVEEEIVKHLETLVEWGYPLNILELRYIIKMYLDTLSIKNKRFKNNFPGPDYVSTFLERHKNKLPEACQNLKRTKTKTLSTSVINKYFEKLKNSLVGVPPENILNYDETHLSTDPGHAKIITKPNFKYPEQQVVKHLESVSLMLAGTAQGELLKPYVVYKATHLKNTWVKNGPKGAKYNTSKSGRFDGEIFKDWLEEVIIPHFINKPGKKLLIGDNLSSHLSIDSIKLCKEHDINFAFIPAKSMHLTQPLDVAFFQRINCIWRQILQKWKNDYGQLLTCIPNEYFPRSLQSLMAQLNINAACNILLGFRKTGINPLDVNKVLLRLPPERYKNNKTDAVRRTVLSLLKEMQNDTKNIKTKQKRKLEVAASKYPTADCYKNEPMNKTIKRNRRGEKTKQLEYNKEQQTKNTIEESPNFIDEDEEIYILQVGSDKELNLDINMIPIVVADFNTIEEQITVENMCTEMNNLDTLDINKVPVIIIETENYSNTIKEKETIQETEIKLNNDILERNSMIISDQLVYNEEEIIIEDEENSNLNWNVR</sequence>
<gene>
    <name evidence="3" type="primary">LOC113509745</name>
</gene>
<evidence type="ECO:0000313" key="3">
    <source>
        <dbReference type="RefSeq" id="XP_031766695.2"/>
    </source>
</evidence>
<organism evidence="2 3">
    <name type="scientific">Galleria mellonella</name>
    <name type="common">Greater wax moth</name>
    <dbReference type="NCBI Taxonomy" id="7137"/>
    <lineage>
        <taxon>Eukaryota</taxon>
        <taxon>Metazoa</taxon>
        <taxon>Ecdysozoa</taxon>
        <taxon>Arthropoda</taxon>
        <taxon>Hexapoda</taxon>
        <taxon>Insecta</taxon>
        <taxon>Pterygota</taxon>
        <taxon>Neoptera</taxon>
        <taxon>Endopterygota</taxon>
        <taxon>Lepidoptera</taxon>
        <taxon>Glossata</taxon>
        <taxon>Ditrysia</taxon>
        <taxon>Pyraloidea</taxon>
        <taxon>Pyralidae</taxon>
        <taxon>Galleriinae</taxon>
        <taxon>Galleria</taxon>
    </lineage>
</organism>
<evidence type="ECO:0000259" key="1">
    <source>
        <dbReference type="Pfam" id="PF03184"/>
    </source>
</evidence>
<feature type="domain" description="DDE-1" evidence="1">
    <location>
        <begin position="239"/>
        <end position="369"/>
    </location>
</feature>
<proteinExistence type="predicted"/>
<dbReference type="GO" id="GO:0003677">
    <property type="term" value="F:DNA binding"/>
    <property type="evidence" value="ECO:0007669"/>
    <property type="project" value="TreeGrafter"/>
</dbReference>
<dbReference type="GeneID" id="113509745"/>
<dbReference type="Pfam" id="PF03184">
    <property type="entry name" value="DDE_1"/>
    <property type="match status" value="1"/>
</dbReference>
<dbReference type="PANTHER" id="PTHR19303:SF74">
    <property type="entry name" value="POGO TRANSPOSABLE ELEMENT WITH KRAB DOMAIN"/>
    <property type="match status" value="1"/>
</dbReference>
<dbReference type="InterPro" id="IPR036397">
    <property type="entry name" value="RNaseH_sf"/>
</dbReference>
<dbReference type="AlphaFoldDB" id="A0A6J3C4E2"/>
<dbReference type="Gene3D" id="3.30.420.10">
    <property type="entry name" value="Ribonuclease H-like superfamily/Ribonuclease H"/>
    <property type="match status" value="1"/>
</dbReference>
<dbReference type="InParanoid" id="A0A6J3C4E2"/>
<accession>A0A6J3C4E2</accession>
<keyword evidence="2" id="KW-1185">Reference proteome</keyword>
<dbReference type="Proteomes" id="UP001652740">
    <property type="component" value="Unplaced"/>
</dbReference>
<evidence type="ECO:0000313" key="2">
    <source>
        <dbReference type="Proteomes" id="UP001652740"/>
    </source>
</evidence>
<dbReference type="GO" id="GO:0005634">
    <property type="term" value="C:nucleus"/>
    <property type="evidence" value="ECO:0007669"/>
    <property type="project" value="TreeGrafter"/>
</dbReference>
<name>A0A6J3C4E2_GALME</name>
<protein>
    <submittedName>
        <fullName evidence="3">Uncharacterized protein LOC113509745 isoform X1</fullName>
    </submittedName>
</protein>
<dbReference type="PANTHER" id="PTHR19303">
    <property type="entry name" value="TRANSPOSON"/>
    <property type="match status" value="1"/>
</dbReference>
<dbReference type="RefSeq" id="XP_031766695.2">
    <property type="nucleotide sequence ID" value="XM_031910835.2"/>
</dbReference>